<dbReference type="SMART" id="SM00354">
    <property type="entry name" value="HTH_LACI"/>
    <property type="match status" value="1"/>
</dbReference>
<keyword evidence="2 5" id="KW-0238">DNA-binding</keyword>
<dbReference type="InterPro" id="IPR046335">
    <property type="entry name" value="LacI/GalR-like_sensor"/>
</dbReference>
<dbReference type="InterPro" id="IPR028082">
    <property type="entry name" value="Peripla_BP_I"/>
</dbReference>
<evidence type="ECO:0000256" key="3">
    <source>
        <dbReference type="ARBA" id="ARBA00023163"/>
    </source>
</evidence>
<dbReference type="CDD" id="cd06270">
    <property type="entry name" value="PBP1_GalS-like"/>
    <property type="match status" value="1"/>
</dbReference>
<dbReference type="RefSeq" id="WP_329775380.1">
    <property type="nucleotide sequence ID" value="NZ_JAYDYW010000007.1"/>
</dbReference>
<evidence type="ECO:0000313" key="6">
    <source>
        <dbReference type="Proteomes" id="UP001310248"/>
    </source>
</evidence>
<keyword evidence="1" id="KW-0805">Transcription regulation</keyword>
<dbReference type="Pfam" id="PF00356">
    <property type="entry name" value="LacI"/>
    <property type="match status" value="1"/>
</dbReference>
<dbReference type="Pfam" id="PF13377">
    <property type="entry name" value="Peripla_BP_3"/>
    <property type="match status" value="1"/>
</dbReference>
<organism evidence="5 6">
    <name type="scientific">Agarivorans aestuarii</name>
    <dbReference type="NCBI Taxonomy" id="1563703"/>
    <lineage>
        <taxon>Bacteria</taxon>
        <taxon>Pseudomonadati</taxon>
        <taxon>Pseudomonadota</taxon>
        <taxon>Gammaproteobacteria</taxon>
        <taxon>Alteromonadales</taxon>
        <taxon>Alteromonadaceae</taxon>
        <taxon>Agarivorans</taxon>
    </lineage>
</organism>
<evidence type="ECO:0000256" key="1">
    <source>
        <dbReference type="ARBA" id="ARBA00023015"/>
    </source>
</evidence>
<reference evidence="6" key="1">
    <citation type="submission" date="2023-07" db="EMBL/GenBank/DDBJ databases">
        <title>Draft genome sequence of Agarivorans aestuarii strain ZMCS4, a CAZymes producing bacteria isolated from the marine brown algae Clodostephus spongiosus.</title>
        <authorList>
            <person name="Lorente B."/>
            <person name="Cabral C."/>
            <person name="Frias J."/>
            <person name="Faria J."/>
            <person name="Toubarro D."/>
        </authorList>
    </citation>
    <scope>NUCLEOTIDE SEQUENCE [LARGE SCALE GENOMIC DNA]</scope>
    <source>
        <strain evidence="6">ZMCS4</strain>
    </source>
</reference>
<gene>
    <name evidence="5" type="ORF">SNR37_003658</name>
</gene>
<comment type="caution">
    <text evidence="5">The sequence shown here is derived from an EMBL/GenBank/DDBJ whole genome shotgun (WGS) entry which is preliminary data.</text>
</comment>
<dbReference type="SUPFAM" id="SSF53822">
    <property type="entry name" value="Periplasmic binding protein-like I"/>
    <property type="match status" value="1"/>
</dbReference>
<name>A0ABU7G4P5_9ALTE</name>
<dbReference type="CDD" id="cd01392">
    <property type="entry name" value="HTH_LacI"/>
    <property type="match status" value="1"/>
</dbReference>
<evidence type="ECO:0000313" key="5">
    <source>
        <dbReference type="EMBL" id="MEE1674222.1"/>
    </source>
</evidence>
<feature type="domain" description="HTH lacI-type" evidence="4">
    <location>
        <begin position="2"/>
        <end position="56"/>
    </location>
</feature>
<dbReference type="SUPFAM" id="SSF47413">
    <property type="entry name" value="lambda repressor-like DNA-binding domains"/>
    <property type="match status" value="1"/>
</dbReference>
<evidence type="ECO:0000256" key="2">
    <source>
        <dbReference type="ARBA" id="ARBA00023125"/>
    </source>
</evidence>
<sequence length="341" mass="36668">MATIKDVAKLAQVGVGTVSRCLAGKGGVSAKAELKVSEAMQQLNYRPNSLARALSTQRSNIIGVWLPSLSGPFYQHILQAIEFELRLHDKHLIIANAEGAKSNDEYLQHLDYLINRDCDGVLMVCPEIAISDLLIAQANYPPLVFINHSTDLLSKQSFSVDHYAGGCLAANSLLALGHNNIACISGRLSAQDAKLRQQGFVDELARQGRSINPELCIEGSFDFAISQLAVQQLLDKQLPFDALFCGSDKVALAALSILQGAGIKVPQQVSVLGYDDVDFAAVASPPLSTIAIPIEQMATAASRQVLNLAYDLTLSIPDVPEPHFVARASTQASPHLKSKED</sequence>
<dbReference type="PROSITE" id="PS50932">
    <property type="entry name" value="HTH_LACI_2"/>
    <property type="match status" value="1"/>
</dbReference>
<dbReference type="PANTHER" id="PTHR30146">
    <property type="entry name" value="LACI-RELATED TRANSCRIPTIONAL REPRESSOR"/>
    <property type="match status" value="1"/>
</dbReference>
<protein>
    <submittedName>
        <fullName evidence="5">LacI family DNA-binding transcriptional regulator</fullName>
    </submittedName>
</protein>
<dbReference type="Proteomes" id="UP001310248">
    <property type="component" value="Unassembled WGS sequence"/>
</dbReference>
<keyword evidence="6" id="KW-1185">Reference proteome</keyword>
<dbReference type="PANTHER" id="PTHR30146:SF109">
    <property type="entry name" value="HTH-TYPE TRANSCRIPTIONAL REGULATOR GALS"/>
    <property type="match status" value="1"/>
</dbReference>
<dbReference type="InterPro" id="IPR000843">
    <property type="entry name" value="HTH_LacI"/>
</dbReference>
<keyword evidence="3" id="KW-0804">Transcription</keyword>
<dbReference type="Gene3D" id="1.10.260.40">
    <property type="entry name" value="lambda repressor-like DNA-binding domains"/>
    <property type="match status" value="1"/>
</dbReference>
<accession>A0ABU7G4P5</accession>
<dbReference type="InterPro" id="IPR010982">
    <property type="entry name" value="Lambda_DNA-bd_dom_sf"/>
</dbReference>
<dbReference type="Gene3D" id="3.40.50.2300">
    <property type="match status" value="2"/>
</dbReference>
<evidence type="ECO:0000259" key="4">
    <source>
        <dbReference type="PROSITE" id="PS50932"/>
    </source>
</evidence>
<dbReference type="EMBL" id="JAYDYW010000007">
    <property type="protein sequence ID" value="MEE1674222.1"/>
    <property type="molecule type" value="Genomic_DNA"/>
</dbReference>
<dbReference type="GO" id="GO:0003677">
    <property type="term" value="F:DNA binding"/>
    <property type="evidence" value="ECO:0007669"/>
    <property type="project" value="UniProtKB-KW"/>
</dbReference>
<proteinExistence type="predicted"/>